<reference evidence="3" key="1">
    <citation type="journal article" date="2013" name="Nature">
        <title>Pan genome of the phytoplankton Emiliania underpins its global distribution.</title>
        <authorList>
            <person name="Read B.A."/>
            <person name="Kegel J."/>
            <person name="Klute M.J."/>
            <person name="Kuo A."/>
            <person name="Lefebvre S.C."/>
            <person name="Maumus F."/>
            <person name="Mayer C."/>
            <person name="Miller J."/>
            <person name="Monier A."/>
            <person name="Salamov A."/>
            <person name="Young J."/>
            <person name="Aguilar M."/>
            <person name="Claverie J.M."/>
            <person name="Frickenhaus S."/>
            <person name="Gonzalez K."/>
            <person name="Herman E.K."/>
            <person name="Lin Y.C."/>
            <person name="Napier J."/>
            <person name="Ogata H."/>
            <person name="Sarno A.F."/>
            <person name="Shmutz J."/>
            <person name="Schroeder D."/>
            <person name="de Vargas C."/>
            <person name="Verret F."/>
            <person name="von Dassow P."/>
            <person name="Valentin K."/>
            <person name="Van de Peer Y."/>
            <person name="Wheeler G."/>
            <person name="Dacks J.B."/>
            <person name="Delwiche C.F."/>
            <person name="Dyhrman S.T."/>
            <person name="Glockner G."/>
            <person name="John U."/>
            <person name="Richards T."/>
            <person name="Worden A.Z."/>
            <person name="Zhang X."/>
            <person name="Grigoriev I.V."/>
            <person name="Allen A.E."/>
            <person name="Bidle K."/>
            <person name="Borodovsky M."/>
            <person name="Bowler C."/>
            <person name="Brownlee C."/>
            <person name="Cock J.M."/>
            <person name="Elias M."/>
            <person name="Gladyshev V.N."/>
            <person name="Groth M."/>
            <person name="Guda C."/>
            <person name="Hadaegh A."/>
            <person name="Iglesias-Rodriguez M.D."/>
            <person name="Jenkins J."/>
            <person name="Jones B.M."/>
            <person name="Lawson T."/>
            <person name="Leese F."/>
            <person name="Lindquist E."/>
            <person name="Lobanov A."/>
            <person name="Lomsadze A."/>
            <person name="Malik S.B."/>
            <person name="Marsh M.E."/>
            <person name="Mackinder L."/>
            <person name="Mock T."/>
            <person name="Mueller-Roeber B."/>
            <person name="Pagarete A."/>
            <person name="Parker M."/>
            <person name="Probert I."/>
            <person name="Quesneville H."/>
            <person name="Raines C."/>
            <person name="Rensing S.A."/>
            <person name="Riano-Pachon D.M."/>
            <person name="Richier S."/>
            <person name="Rokitta S."/>
            <person name="Shiraiwa Y."/>
            <person name="Soanes D.M."/>
            <person name="van der Giezen M."/>
            <person name="Wahlund T.M."/>
            <person name="Williams B."/>
            <person name="Wilson W."/>
            <person name="Wolfe G."/>
            <person name="Wurch L.L."/>
        </authorList>
    </citation>
    <scope>NUCLEOTIDE SEQUENCE</scope>
</reference>
<proteinExistence type="predicted"/>
<dbReference type="KEGG" id="ehx:EMIHUDRAFT_466447"/>
<evidence type="ECO:0000313" key="2">
    <source>
        <dbReference type="EnsemblProtists" id="EOD40678"/>
    </source>
</evidence>
<reference evidence="2" key="2">
    <citation type="submission" date="2024-10" db="UniProtKB">
        <authorList>
            <consortium name="EnsemblProtists"/>
        </authorList>
    </citation>
    <scope>IDENTIFICATION</scope>
</reference>
<dbReference type="PaxDb" id="2903-EOD40678"/>
<accession>A0A0D3KY43</accession>
<dbReference type="Proteomes" id="UP000013827">
    <property type="component" value="Unassembled WGS sequence"/>
</dbReference>
<dbReference type="GeneID" id="17285948"/>
<dbReference type="EnsemblProtists" id="EOD40678">
    <property type="protein sequence ID" value="EOD40678"/>
    <property type="gene ID" value="EMIHUDRAFT_466447"/>
</dbReference>
<keyword evidence="3" id="KW-1185">Reference proteome</keyword>
<dbReference type="RefSeq" id="XP_005793107.1">
    <property type="nucleotide sequence ID" value="XM_005793050.1"/>
</dbReference>
<dbReference type="AlphaFoldDB" id="A0A0D3KY43"/>
<feature type="compositionally biased region" description="Basic residues" evidence="1">
    <location>
        <begin position="107"/>
        <end position="119"/>
    </location>
</feature>
<dbReference type="HOGENOM" id="CLU_1113801_0_0_1"/>
<name>A0A0D3KY43_EMIH1</name>
<dbReference type="OMA" id="CESWRIV"/>
<organism evidence="2 3">
    <name type="scientific">Emiliania huxleyi (strain CCMP1516)</name>
    <dbReference type="NCBI Taxonomy" id="280463"/>
    <lineage>
        <taxon>Eukaryota</taxon>
        <taxon>Haptista</taxon>
        <taxon>Haptophyta</taxon>
        <taxon>Prymnesiophyceae</taxon>
        <taxon>Isochrysidales</taxon>
        <taxon>Noelaerhabdaceae</taxon>
        <taxon>Emiliania</taxon>
    </lineage>
</organism>
<feature type="compositionally biased region" description="Basic residues" evidence="1">
    <location>
        <begin position="44"/>
        <end position="53"/>
    </location>
</feature>
<feature type="compositionally biased region" description="Basic and acidic residues" evidence="1">
    <location>
        <begin position="169"/>
        <end position="180"/>
    </location>
</feature>
<evidence type="ECO:0000256" key="1">
    <source>
        <dbReference type="SAM" id="MobiDB-lite"/>
    </source>
</evidence>
<evidence type="ECO:0000313" key="3">
    <source>
        <dbReference type="Proteomes" id="UP000013827"/>
    </source>
</evidence>
<protein>
    <submittedName>
        <fullName evidence="2">Uncharacterized protein</fullName>
    </submittedName>
</protein>
<feature type="region of interest" description="Disordered" evidence="1">
    <location>
        <begin position="32"/>
        <end position="120"/>
    </location>
</feature>
<sequence>GGGRRRPRRDGGGRRCGPAVCAAQLRRREISRRRRPLPALQRLRAGRAGRGARPRAAAAACVGGRGGGAGQGEAREAGAGRRVPGPRRAAVCRAARRARPPQPAAGRPRRLSRPSRGARQRCLLGGRSHARRGGRSRIEPVGVGDALPCAACREGDQGRPRGRACGAEAGRRRAGPEGAARDTRGATLRQLLGRGPLRERAGGQHAAEGAPRRCQGRIAGYVRLRAGSPRSLCLSDLPLPLCPVCELSEL</sequence>
<feature type="compositionally biased region" description="Low complexity" evidence="1">
    <location>
        <begin position="80"/>
        <end position="93"/>
    </location>
</feature>
<feature type="region of interest" description="Disordered" evidence="1">
    <location>
        <begin position="160"/>
        <end position="180"/>
    </location>
</feature>